<evidence type="ECO:0000256" key="1">
    <source>
        <dbReference type="SAM" id="MobiDB-lite"/>
    </source>
</evidence>
<evidence type="ECO:0000313" key="3">
    <source>
        <dbReference type="EMBL" id="TLD93849.1"/>
    </source>
</evidence>
<feature type="region of interest" description="Disordered" evidence="1">
    <location>
        <begin position="273"/>
        <end position="303"/>
    </location>
</feature>
<reference evidence="3 4" key="1">
    <citation type="journal article" date="2014" name="Genome Announc.">
        <title>Draft genome sequences of eight enterohepatic helicobacter species isolated from both laboratory and wild rodents.</title>
        <authorList>
            <person name="Sheh A."/>
            <person name="Shen Z."/>
            <person name="Fox J.G."/>
        </authorList>
    </citation>
    <scope>NUCLEOTIDE SEQUENCE [LARGE SCALE GENOMIC DNA]</scope>
    <source>
        <strain evidence="3 4">MIT 96-1001</strain>
    </source>
</reference>
<dbReference type="RefSeq" id="WP_138128649.1">
    <property type="nucleotide sequence ID" value="NZ_JRPE02000001.1"/>
</dbReference>
<comment type="caution">
    <text evidence="3">The sequence shown here is derived from an EMBL/GenBank/DDBJ whole genome shotgun (WGS) entry which is preliminary data.</text>
</comment>
<name>A0A4U8T2Z1_9HELI</name>
<dbReference type="InterPro" id="IPR007791">
    <property type="entry name" value="DjlA_N"/>
</dbReference>
<dbReference type="EMBL" id="JRPE02000001">
    <property type="protein sequence ID" value="TLD93849.1"/>
    <property type="molecule type" value="Genomic_DNA"/>
</dbReference>
<protein>
    <submittedName>
        <fullName evidence="3">Molecular chaperone DnaJ</fullName>
    </submittedName>
</protein>
<dbReference type="SUPFAM" id="SSF158682">
    <property type="entry name" value="TerB-like"/>
    <property type="match status" value="1"/>
</dbReference>
<dbReference type="Proteomes" id="UP000029921">
    <property type="component" value="Unassembled WGS sequence"/>
</dbReference>
<evidence type="ECO:0000313" key="4">
    <source>
        <dbReference type="Proteomes" id="UP000029921"/>
    </source>
</evidence>
<dbReference type="AlphaFoldDB" id="A0A4U8T2Z1"/>
<sequence length="303" mass="35149">MEIVLLLIAGVVIYFLYNTLQDYLKNPLHQNPQNTSFGFGNTDNTPINFDNPYQVEDTWESKIKSNEFSILAAIIARVVWSDDKICPLEKQLLDEILSDMASESKNPKLSKEELEEIVEKEKTPNVELDELCENYVALTKGEYKKRLKVVEFLFALAYADGKLEDSEQEQIIDIAAYFEIANDDFNSIYNTFEKEYADELKMDIERARAIFEITDTNRLDKASLNEKYHTLIKQTKQNIFDNKNINKSFQDTSLTRLKEIDKAYLILLDSAESQGQDVSKQEERNESEGQDIKQDQSRKGWDF</sequence>
<evidence type="ECO:0000259" key="2">
    <source>
        <dbReference type="Pfam" id="PF05099"/>
    </source>
</evidence>
<feature type="domain" description="Co-chaperone DjlA N-terminal" evidence="2">
    <location>
        <begin position="71"/>
        <end position="188"/>
    </location>
</feature>
<dbReference type="Gene3D" id="1.10.3680.10">
    <property type="entry name" value="TerB-like"/>
    <property type="match status" value="1"/>
</dbReference>
<accession>A0A4U8T2Z1</accession>
<organism evidence="3 4">
    <name type="scientific">Helicobacter magdeburgensis</name>
    <dbReference type="NCBI Taxonomy" id="471858"/>
    <lineage>
        <taxon>Bacteria</taxon>
        <taxon>Pseudomonadati</taxon>
        <taxon>Campylobacterota</taxon>
        <taxon>Epsilonproteobacteria</taxon>
        <taxon>Campylobacterales</taxon>
        <taxon>Helicobacteraceae</taxon>
        <taxon>Helicobacter</taxon>
    </lineage>
</organism>
<gene>
    <name evidence="3" type="ORF">LS74_000425</name>
</gene>
<feature type="compositionally biased region" description="Basic and acidic residues" evidence="1">
    <location>
        <begin position="279"/>
        <end position="303"/>
    </location>
</feature>
<proteinExistence type="predicted"/>
<keyword evidence="4" id="KW-1185">Reference proteome</keyword>
<dbReference type="InterPro" id="IPR029024">
    <property type="entry name" value="TerB-like"/>
</dbReference>
<dbReference type="Pfam" id="PF05099">
    <property type="entry name" value="TerB"/>
    <property type="match status" value="1"/>
</dbReference>